<proteinExistence type="predicted"/>
<protein>
    <recommendedName>
        <fullName evidence="4">DUF11 domain-containing protein</fullName>
    </recommendedName>
</protein>
<dbReference type="Proteomes" id="UP000178509">
    <property type="component" value="Unassembled WGS sequence"/>
</dbReference>
<evidence type="ECO:0000256" key="1">
    <source>
        <dbReference type="SAM" id="Phobius"/>
    </source>
</evidence>
<evidence type="ECO:0000313" key="2">
    <source>
        <dbReference type="EMBL" id="OGZ61772.1"/>
    </source>
</evidence>
<sequence>MIKNRPKLKTWHLMPISLIVLLIAAIFVWFSRGNFSTKDVELKIEGPNQIENGKTETFFVVIKNNSSKALLSANLFIDIPSSFVFQNNSGSFESKIEKINPGEEKRMEFSIVASSDQSKETFSARLDYSPEGVSARFVSVGSYEIIIGKLDVSIIFDLPSTIYADQEIRGTIHIIPNSDIDTSPLYLKLNLPESFQIQDTNQVFDYETVWKLGSLKKGDVVKREFIGRPFRGRELYVFGVQLGKLEGISFLPLNSTEREVNISDSPLFLKQELQRPGRTNINQGEEVVIKISYINKSENAVEDLKITTKLPKDLIVVSSIQAQNARIDIGAGTIEWDKTTSNSLRFVEVDEEGEFLLSFRIKSDLLPGNVADTEKSLIIETNIKSEKESLSLGGAVLQSEDKLSLEFMTELNLEQSVFRESSDTGPHPPQAGEMSVYTIRWSLENTLNKARFVRVETVLPSYAVWQGHSVPANEDIKFISSTNTVVWDVGNVEVGTGNIFPARTAEFKIGLTPQQSDINAGLDVLLQTKLTGVDSFTDAFLEQDMGEVSPNNF</sequence>
<organism evidence="2 3">
    <name type="scientific">Candidatus Spechtbacteria bacterium RIFCSPLOWO2_02_FULL_38_8</name>
    <dbReference type="NCBI Taxonomy" id="1802164"/>
    <lineage>
        <taxon>Bacteria</taxon>
        <taxon>Candidatus Spechtiibacteriota</taxon>
    </lineage>
</organism>
<dbReference type="AlphaFoldDB" id="A0A1G2HGZ2"/>
<evidence type="ECO:0000313" key="3">
    <source>
        <dbReference type="Proteomes" id="UP000178509"/>
    </source>
</evidence>
<keyword evidence="1" id="KW-1133">Transmembrane helix</keyword>
<keyword evidence="1" id="KW-0812">Transmembrane</keyword>
<evidence type="ECO:0008006" key="4">
    <source>
        <dbReference type="Google" id="ProtNLM"/>
    </source>
</evidence>
<dbReference type="EMBL" id="MHOJ01000036">
    <property type="protein sequence ID" value="OGZ61772.1"/>
    <property type="molecule type" value="Genomic_DNA"/>
</dbReference>
<feature type="transmembrane region" description="Helical" evidence="1">
    <location>
        <begin position="12"/>
        <end position="30"/>
    </location>
</feature>
<comment type="caution">
    <text evidence="2">The sequence shown here is derived from an EMBL/GenBank/DDBJ whole genome shotgun (WGS) entry which is preliminary data.</text>
</comment>
<name>A0A1G2HGZ2_9BACT</name>
<gene>
    <name evidence="2" type="ORF">A3H51_01825</name>
</gene>
<keyword evidence="1" id="KW-0472">Membrane</keyword>
<reference evidence="2 3" key="1">
    <citation type="journal article" date="2016" name="Nat. Commun.">
        <title>Thousands of microbial genomes shed light on interconnected biogeochemical processes in an aquifer system.</title>
        <authorList>
            <person name="Anantharaman K."/>
            <person name="Brown C.T."/>
            <person name="Hug L.A."/>
            <person name="Sharon I."/>
            <person name="Castelle C.J."/>
            <person name="Probst A.J."/>
            <person name="Thomas B.C."/>
            <person name="Singh A."/>
            <person name="Wilkins M.J."/>
            <person name="Karaoz U."/>
            <person name="Brodie E.L."/>
            <person name="Williams K.H."/>
            <person name="Hubbard S.S."/>
            <person name="Banfield J.F."/>
        </authorList>
    </citation>
    <scope>NUCLEOTIDE SEQUENCE [LARGE SCALE GENOMIC DNA]</scope>
</reference>
<dbReference type="STRING" id="1802164.A3H51_01825"/>
<accession>A0A1G2HGZ2</accession>